<dbReference type="InterPro" id="IPR051267">
    <property type="entry name" value="STEAP_metalloreductase"/>
</dbReference>
<name>A0A545AY62_9ACTN</name>
<evidence type="ECO:0000259" key="2">
    <source>
        <dbReference type="Pfam" id="PF03807"/>
    </source>
</evidence>
<comment type="caution">
    <text evidence="3">The sequence shown here is derived from an EMBL/GenBank/DDBJ whole genome shotgun (WGS) entry which is preliminary data.</text>
</comment>
<accession>A0A545AY62</accession>
<keyword evidence="1" id="KW-0560">Oxidoreductase</keyword>
<dbReference type="EMBL" id="VIRS01000003">
    <property type="protein sequence ID" value="TQS46221.1"/>
    <property type="molecule type" value="Genomic_DNA"/>
</dbReference>
<dbReference type="AlphaFoldDB" id="A0A545AY62"/>
<proteinExistence type="predicted"/>
<dbReference type="PANTHER" id="PTHR14239">
    <property type="entry name" value="DUDULIN-RELATED"/>
    <property type="match status" value="1"/>
</dbReference>
<sequence length="275" mass="29264">MIFSSSQGAALGCHSCPTRERDTVAKIGIIGTGSIGASLTRGLSRAGHVVTIANTRGPQSLAELAAESGATASALEDVGRDVDVDVLITSIPFRRMPELRTIVDRLPAGVPVADTSNYYPRRDGRIEEIERGEAEGVWLERQLGRPVVRAWNSLLQTTLADKGRPRGAADRLAVAVAGSDVVAKRLVMDLVDDTGFDPVDAGTAEDTWRLQAGAPAYCTELSAEQLRAALTLADRDAVTVRHSAVLSIIDTWEQGPTFFDDIVALYRAAAGLSAR</sequence>
<dbReference type="InParanoid" id="A0A545AY62"/>
<dbReference type="OrthoDB" id="1523398at2"/>
<dbReference type="GO" id="GO:0016491">
    <property type="term" value="F:oxidoreductase activity"/>
    <property type="evidence" value="ECO:0007669"/>
    <property type="project" value="UniProtKB-KW"/>
</dbReference>
<dbReference type="Proteomes" id="UP000317982">
    <property type="component" value="Unassembled WGS sequence"/>
</dbReference>
<dbReference type="InterPro" id="IPR036291">
    <property type="entry name" value="NAD(P)-bd_dom_sf"/>
</dbReference>
<feature type="domain" description="Pyrroline-5-carboxylate reductase catalytic N-terminal" evidence="2">
    <location>
        <begin position="26"/>
        <end position="117"/>
    </location>
</feature>
<evidence type="ECO:0000313" key="4">
    <source>
        <dbReference type="Proteomes" id="UP000317982"/>
    </source>
</evidence>
<dbReference type="SUPFAM" id="SSF51735">
    <property type="entry name" value="NAD(P)-binding Rossmann-fold domains"/>
    <property type="match status" value="1"/>
</dbReference>
<dbReference type="InterPro" id="IPR028939">
    <property type="entry name" value="P5C_Rdtase_cat_N"/>
</dbReference>
<evidence type="ECO:0000256" key="1">
    <source>
        <dbReference type="ARBA" id="ARBA00023002"/>
    </source>
</evidence>
<organism evidence="3 4">
    <name type="scientific">Cryptosporangium phraense</name>
    <dbReference type="NCBI Taxonomy" id="2593070"/>
    <lineage>
        <taxon>Bacteria</taxon>
        <taxon>Bacillati</taxon>
        <taxon>Actinomycetota</taxon>
        <taxon>Actinomycetes</taxon>
        <taxon>Cryptosporangiales</taxon>
        <taxon>Cryptosporangiaceae</taxon>
        <taxon>Cryptosporangium</taxon>
    </lineage>
</organism>
<gene>
    <name evidence="3" type="ORF">FL583_05175</name>
</gene>
<dbReference type="Gene3D" id="3.40.50.720">
    <property type="entry name" value="NAD(P)-binding Rossmann-like Domain"/>
    <property type="match status" value="1"/>
</dbReference>
<keyword evidence="4" id="KW-1185">Reference proteome</keyword>
<evidence type="ECO:0000313" key="3">
    <source>
        <dbReference type="EMBL" id="TQS46221.1"/>
    </source>
</evidence>
<dbReference type="Pfam" id="PF03807">
    <property type="entry name" value="F420_oxidored"/>
    <property type="match status" value="1"/>
</dbReference>
<reference evidence="3 4" key="1">
    <citation type="submission" date="2019-07" db="EMBL/GenBank/DDBJ databases">
        <title>Cryptosporangium phraense sp. nov., isolated from plant litter.</title>
        <authorList>
            <person name="Suriyachadkun C."/>
        </authorList>
    </citation>
    <scope>NUCLEOTIDE SEQUENCE [LARGE SCALE GENOMIC DNA]</scope>
    <source>
        <strain evidence="3 4">A-T 5661</strain>
    </source>
</reference>
<protein>
    <submittedName>
        <fullName evidence="3">3-hydroxyisobutyrate dehydrogenase</fullName>
    </submittedName>
</protein>